<gene>
    <name evidence="2" type="ORF">BLITH_1607</name>
</gene>
<accession>A0A2T5G5R4</accession>
<feature type="transmembrane region" description="Helical" evidence="1">
    <location>
        <begin position="315"/>
        <end position="340"/>
    </location>
</feature>
<dbReference type="EMBL" id="PEBW01000005">
    <property type="protein sequence ID" value="PTQ51530.1"/>
    <property type="molecule type" value="Genomic_DNA"/>
</dbReference>
<keyword evidence="1" id="KW-0812">Transmembrane</keyword>
<keyword evidence="1" id="KW-1133">Transmembrane helix</keyword>
<evidence type="ECO:0000313" key="2">
    <source>
        <dbReference type="EMBL" id="PTQ51530.1"/>
    </source>
</evidence>
<comment type="caution">
    <text evidence="2">The sequence shown here is derived from an EMBL/GenBank/DDBJ whole genome shotgun (WGS) entry which is preliminary data.</text>
</comment>
<reference evidence="2 3" key="1">
    <citation type="submission" date="2017-08" db="EMBL/GenBank/DDBJ databases">
        <title>Burning lignite coal seam in the remote Altai Mountains harbors a hydrogen-driven thermophilic microbial community.</title>
        <authorList>
            <person name="Kadnikov V.V."/>
            <person name="Mardanov A.V."/>
            <person name="Ivasenko D."/>
            <person name="Beletsky A.V."/>
            <person name="Karnachuk O.V."/>
            <person name="Ravin N.V."/>
        </authorList>
    </citation>
    <scope>NUCLEOTIDE SEQUENCE [LARGE SCALE GENOMIC DNA]</scope>
    <source>
        <strain evidence="2">AL31</strain>
    </source>
</reference>
<evidence type="ECO:0000313" key="3">
    <source>
        <dbReference type="Proteomes" id="UP000244016"/>
    </source>
</evidence>
<feature type="transmembrane region" description="Helical" evidence="1">
    <location>
        <begin position="142"/>
        <end position="165"/>
    </location>
</feature>
<feature type="transmembrane region" description="Helical" evidence="1">
    <location>
        <begin position="171"/>
        <end position="188"/>
    </location>
</feature>
<dbReference type="Proteomes" id="UP000244016">
    <property type="component" value="Unassembled WGS sequence"/>
</dbReference>
<evidence type="ECO:0000256" key="1">
    <source>
        <dbReference type="SAM" id="Phobius"/>
    </source>
</evidence>
<dbReference type="InterPro" id="IPR008792">
    <property type="entry name" value="PQQD"/>
</dbReference>
<proteinExistence type="predicted"/>
<name>A0A2T5G5R4_9BACL</name>
<dbReference type="Pfam" id="PF05402">
    <property type="entry name" value="PqqD"/>
    <property type="match status" value="1"/>
</dbReference>
<dbReference type="AlphaFoldDB" id="A0A2T5G5R4"/>
<sequence length="407" mass="45182">MDRKGRPSTDVWTLAPGVSLRSDGQGWFLHDEALDQRYPVNRSAQAILSACDGKTPLEEWVYSLTKRFRAPEDRVKEDALQLLWTLNAHDLAQPVAVPLRDEWAFYRTLLARLIGWPIPFSHLPRRRLALDMDRGLHTLRQVALAVWLAWRLPLLVLTPAALALTVFQPKVFIFVPVVLISLFLTILLHETAHLIGARLLGWPPRGMYLSIRPGSVAVKRKPGSPRQEFLIGVAGPVFTAIPGIALLWANPGDRIWLAAAAPFLVQTLNLLPPFTDSPLYPYWRHTMDTWQTYVKRRFKRMRNGAVHMIKGTGQVLLALVGGTLLTLVGLIILEMTVTFIGDFAGWPSFQLAPGGVLIYRFQAAGENSSLSGTLGEGAFCLAVIGGVLNAVASAWRLMMRQPKGPSV</sequence>
<dbReference type="InterPro" id="IPR041881">
    <property type="entry name" value="PqqD_sf"/>
</dbReference>
<organism evidence="2 3">
    <name type="scientific">Brockia lithotrophica</name>
    <dbReference type="NCBI Taxonomy" id="933949"/>
    <lineage>
        <taxon>Bacteria</taxon>
        <taxon>Bacillati</taxon>
        <taxon>Bacillota</taxon>
        <taxon>Bacilli</taxon>
        <taxon>Bacillales</taxon>
        <taxon>Bacillales Family X. Incertae Sedis</taxon>
        <taxon>Brockia</taxon>
    </lineage>
</organism>
<keyword evidence="1" id="KW-0472">Membrane</keyword>
<dbReference type="Gene3D" id="1.10.10.1150">
    <property type="entry name" value="Coenzyme PQQ synthesis protein D (PqqD)"/>
    <property type="match status" value="1"/>
</dbReference>
<feature type="transmembrane region" description="Helical" evidence="1">
    <location>
        <begin position="374"/>
        <end position="395"/>
    </location>
</feature>
<feature type="transmembrane region" description="Helical" evidence="1">
    <location>
        <begin position="255"/>
        <end position="274"/>
    </location>
</feature>
<protein>
    <submittedName>
        <fullName evidence="2">Uncharacterized protein</fullName>
    </submittedName>
</protein>
<feature type="transmembrane region" description="Helical" evidence="1">
    <location>
        <begin position="229"/>
        <end position="249"/>
    </location>
</feature>